<name>A0A5F9C5G1_RABIT</name>
<reference evidence="1" key="2">
    <citation type="submission" date="2025-08" db="UniProtKB">
        <authorList>
            <consortium name="Ensembl"/>
        </authorList>
    </citation>
    <scope>IDENTIFICATION</scope>
    <source>
        <strain evidence="1">Thorbecke</strain>
    </source>
</reference>
<evidence type="ECO:0000313" key="1">
    <source>
        <dbReference type="Ensembl" id="ENSOCUP00000028944.1"/>
    </source>
</evidence>
<dbReference type="Ensembl" id="ENSOCUT00000063232.1">
    <property type="protein sequence ID" value="ENSOCUP00000028944.1"/>
    <property type="gene ID" value="ENSOCUG00000039373.1"/>
</dbReference>
<evidence type="ECO:0000313" key="2">
    <source>
        <dbReference type="Proteomes" id="UP000001811"/>
    </source>
</evidence>
<dbReference type="EMBL" id="AAGW02034336">
    <property type="status" value="NOT_ANNOTATED_CDS"/>
    <property type="molecule type" value="Genomic_DNA"/>
</dbReference>
<reference evidence="1" key="3">
    <citation type="submission" date="2025-09" db="UniProtKB">
        <authorList>
            <consortium name="Ensembl"/>
        </authorList>
    </citation>
    <scope>IDENTIFICATION</scope>
    <source>
        <strain evidence="1">Thorbecke</strain>
    </source>
</reference>
<reference evidence="1 2" key="1">
    <citation type="journal article" date="2011" name="Nature">
        <title>A high-resolution map of human evolutionary constraint using 29 mammals.</title>
        <authorList>
            <person name="Lindblad-Toh K."/>
            <person name="Garber M."/>
            <person name="Zuk O."/>
            <person name="Lin M.F."/>
            <person name="Parker B.J."/>
            <person name="Washietl S."/>
            <person name="Kheradpour P."/>
            <person name="Ernst J."/>
            <person name="Jordan G."/>
            <person name="Mauceli E."/>
            <person name="Ward L.D."/>
            <person name="Lowe C.B."/>
            <person name="Holloway A.K."/>
            <person name="Clamp M."/>
            <person name="Gnerre S."/>
            <person name="Alfoldi J."/>
            <person name="Beal K."/>
            <person name="Chang J."/>
            <person name="Clawson H."/>
            <person name="Cuff J."/>
            <person name="Di Palma F."/>
            <person name="Fitzgerald S."/>
            <person name="Flicek P."/>
            <person name="Guttman M."/>
            <person name="Hubisz M.J."/>
            <person name="Jaffe D.B."/>
            <person name="Jungreis I."/>
            <person name="Kent W.J."/>
            <person name="Kostka D."/>
            <person name="Lara M."/>
            <person name="Martins A.L."/>
            <person name="Massingham T."/>
            <person name="Moltke I."/>
            <person name="Raney B.J."/>
            <person name="Rasmussen M.D."/>
            <person name="Robinson J."/>
            <person name="Stark A."/>
            <person name="Vilella A.J."/>
            <person name="Wen J."/>
            <person name="Xie X."/>
            <person name="Zody M.C."/>
            <person name="Baldwin J."/>
            <person name="Bloom T."/>
            <person name="Chin C.W."/>
            <person name="Heiman D."/>
            <person name="Nicol R."/>
            <person name="Nusbaum C."/>
            <person name="Young S."/>
            <person name="Wilkinson J."/>
            <person name="Worley K.C."/>
            <person name="Kovar C.L."/>
            <person name="Muzny D.M."/>
            <person name="Gibbs R.A."/>
            <person name="Cree A."/>
            <person name="Dihn H.H."/>
            <person name="Fowler G."/>
            <person name="Jhangiani S."/>
            <person name="Joshi V."/>
            <person name="Lee S."/>
            <person name="Lewis L.R."/>
            <person name="Nazareth L.V."/>
            <person name="Okwuonu G."/>
            <person name="Santibanez J."/>
            <person name="Warren W.C."/>
            <person name="Mardis E.R."/>
            <person name="Weinstock G.M."/>
            <person name="Wilson R.K."/>
            <person name="Delehaunty K."/>
            <person name="Dooling D."/>
            <person name="Fronik C."/>
            <person name="Fulton L."/>
            <person name="Fulton B."/>
            <person name="Graves T."/>
            <person name="Minx P."/>
            <person name="Sodergren E."/>
            <person name="Birney E."/>
            <person name="Margulies E.H."/>
            <person name="Herrero J."/>
            <person name="Green E.D."/>
            <person name="Haussler D."/>
            <person name="Siepel A."/>
            <person name="Goldman N."/>
            <person name="Pollard K.S."/>
            <person name="Pedersen J.S."/>
            <person name="Lander E.S."/>
            <person name="Kellis M."/>
        </authorList>
    </citation>
    <scope>NUCLEOTIDE SEQUENCE [LARGE SCALE GENOMIC DNA]</scope>
    <source>
        <strain evidence="1 2">Thorbecke inbred</strain>
    </source>
</reference>
<sequence length="69" mass="8107">WPERDVRARFPWPVGAVPWAEALLPCFTWLRPGRIPVSLSLKCHNTRSGHQGTPCRQQRRWCPKRFLLS</sequence>
<dbReference type="Bgee" id="ENSOCUG00000039373">
    <property type="expression patterns" value="Expressed in lung and 1 other cell type or tissue"/>
</dbReference>
<organism evidence="1 2">
    <name type="scientific">Oryctolagus cuniculus</name>
    <name type="common">Rabbit</name>
    <dbReference type="NCBI Taxonomy" id="9986"/>
    <lineage>
        <taxon>Eukaryota</taxon>
        <taxon>Metazoa</taxon>
        <taxon>Chordata</taxon>
        <taxon>Craniata</taxon>
        <taxon>Vertebrata</taxon>
        <taxon>Euteleostomi</taxon>
        <taxon>Mammalia</taxon>
        <taxon>Eutheria</taxon>
        <taxon>Euarchontoglires</taxon>
        <taxon>Glires</taxon>
        <taxon>Lagomorpha</taxon>
        <taxon>Leporidae</taxon>
        <taxon>Oryctolagus</taxon>
    </lineage>
</organism>
<dbReference type="Proteomes" id="UP000001811">
    <property type="component" value="Chromosome 4"/>
</dbReference>
<proteinExistence type="predicted"/>
<dbReference type="AlphaFoldDB" id="A0A5F9C5G1"/>
<dbReference type="InParanoid" id="A0A5F9C5G1"/>
<keyword evidence="2" id="KW-1185">Reference proteome</keyword>
<accession>A0A5F9C5G1</accession>
<protein>
    <submittedName>
        <fullName evidence="1">Uncharacterized protein</fullName>
    </submittedName>
</protein>